<feature type="compositionally biased region" description="Pro residues" evidence="1">
    <location>
        <begin position="319"/>
        <end position="328"/>
    </location>
</feature>
<feature type="compositionally biased region" description="Pro residues" evidence="1">
    <location>
        <begin position="292"/>
        <end position="303"/>
    </location>
</feature>
<name>A0A835MPV2_9ROSI</name>
<evidence type="ECO:0000256" key="1">
    <source>
        <dbReference type="SAM" id="MobiDB-lite"/>
    </source>
</evidence>
<sequence>MLDPSTMSSAATYIPLNNLLRFVSMRLEGCSSCLNWSSQVEDALSIHDLLCFVDGIKLCPEEFTSGTEGGTREINNTFTLWDLKNQFVLVWMKSTISEKVLSMIYALLESQQRSMQTEHNSFAMIAHKLGGGSNNGNVFTSNSRYNLVNRNGNTGTSSNEHAVTNTGRILAWVNESTFDPYVCQIYGKKNHMALDCFHRYDYNYQGRHPSQQLAVMVAQSNSIHDDITWYVVVQINMSRLTLTCMSFDLPSFCSQSTCDNVFIASGDNSTELVIISSNPTQAPQSSQNHSSPPQPHHIPPVTPSSPISTEIPASCSSPLQPPHIPPVNPSSFTSTEILDLPPPIHHMVTCSRTGTLRSKEFLDFKLFYASKHPLHAFTGMLNCVEPTTLSQVVLS</sequence>
<gene>
    <name evidence="2" type="ORF">SADUNF_Sadunf16G0100800</name>
</gene>
<protein>
    <submittedName>
        <fullName evidence="2">Uncharacterized protein</fullName>
    </submittedName>
</protein>
<feature type="region of interest" description="Disordered" evidence="1">
    <location>
        <begin position="278"/>
        <end position="332"/>
    </location>
</feature>
<dbReference type="AlphaFoldDB" id="A0A835MPV2"/>
<proteinExistence type="predicted"/>
<dbReference type="Proteomes" id="UP000657918">
    <property type="component" value="Chromosome 16"/>
</dbReference>
<organism evidence="2 3">
    <name type="scientific">Salix dunnii</name>
    <dbReference type="NCBI Taxonomy" id="1413687"/>
    <lineage>
        <taxon>Eukaryota</taxon>
        <taxon>Viridiplantae</taxon>
        <taxon>Streptophyta</taxon>
        <taxon>Embryophyta</taxon>
        <taxon>Tracheophyta</taxon>
        <taxon>Spermatophyta</taxon>
        <taxon>Magnoliopsida</taxon>
        <taxon>eudicotyledons</taxon>
        <taxon>Gunneridae</taxon>
        <taxon>Pentapetalae</taxon>
        <taxon>rosids</taxon>
        <taxon>fabids</taxon>
        <taxon>Malpighiales</taxon>
        <taxon>Salicaceae</taxon>
        <taxon>Saliceae</taxon>
        <taxon>Salix</taxon>
    </lineage>
</organism>
<dbReference type="EMBL" id="JADGMS010000016">
    <property type="protein sequence ID" value="KAF9665228.1"/>
    <property type="molecule type" value="Genomic_DNA"/>
</dbReference>
<accession>A0A835MPV2</accession>
<comment type="caution">
    <text evidence="2">The sequence shown here is derived from an EMBL/GenBank/DDBJ whole genome shotgun (WGS) entry which is preliminary data.</text>
</comment>
<keyword evidence="3" id="KW-1185">Reference proteome</keyword>
<evidence type="ECO:0000313" key="3">
    <source>
        <dbReference type="Proteomes" id="UP000657918"/>
    </source>
</evidence>
<reference evidence="2 3" key="1">
    <citation type="submission" date="2020-10" db="EMBL/GenBank/DDBJ databases">
        <title>Plant Genome Project.</title>
        <authorList>
            <person name="Zhang R.-G."/>
        </authorList>
    </citation>
    <scope>NUCLEOTIDE SEQUENCE [LARGE SCALE GENOMIC DNA]</scope>
    <source>
        <strain evidence="2">FAFU-HL-1</strain>
        <tissue evidence="2">Leaf</tissue>
    </source>
</reference>
<evidence type="ECO:0000313" key="2">
    <source>
        <dbReference type="EMBL" id="KAF9665228.1"/>
    </source>
</evidence>